<accession>A0AAV3Z2M8</accession>
<evidence type="ECO:0000313" key="2">
    <source>
        <dbReference type="Proteomes" id="UP000735302"/>
    </source>
</evidence>
<dbReference type="EMBL" id="BLXT01001944">
    <property type="protein sequence ID" value="GFN89578.1"/>
    <property type="molecule type" value="Genomic_DNA"/>
</dbReference>
<gene>
    <name evidence="1" type="ORF">PoB_001608400</name>
</gene>
<sequence>MAGLSSCAACLSLGSLHGKQVRWGQSGTVRVSGREPSRLAKIFFQYPAAKVPWVVIKKKKTDLQSTCTYVRSVNKIGSDSLWDKEGKQQSI</sequence>
<dbReference type="AlphaFoldDB" id="A0AAV3Z2M8"/>
<name>A0AAV3Z2M8_9GAST</name>
<proteinExistence type="predicted"/>
<dbReference type="Proteomes" id="UP000735302">
    <property type="component" value="Unassembled WGS sequence"/>
</dbReference>
<comment type="caution">
    <text evidence="1">The sequence shown here is derived from an EMBL/GenBank/DDBJ whole genome shotgun (WGS) entry which is preliminary data.</text>
</comment>
<keyword evidence="2" id="KW-1185">Reference proteome</keyword>
<protein>
    <submittedName>
        <fullName evidence="1">Uncharacterized protein</fullName>
    </submittedName>
</protein>
<reference evidence="1 2" key="1">
    <citation type="journal article" date="2021" name="Elife">
        <title>Chloroplast acquisition without the gene transfer in kleptoplastic sea slugs, Plakobranchus ocellatus.</title>
        <authorList>
            <person name="Maeda T."/>
            <person name="Takahashi S."/>
            <person name="Yoshida T."/>
            <person name="Shimamura S."/>
            <person name="Takaki Y."/>
            <person name="Nagai Y."/>
            <person name="Toyoda A."/>
            <person name="Suzuki Y."/>
            <person name="Arimoto A."/>
            <person name="Ishii H."/>
            <person name="Satoh N."/>
            <person name="Nishiyama T."/>
            <person name="Hasebe M."/>
            <person name="Maruyama T."/>
            <person name="Minagawa J."/>
            <person name="Obokata J."/>
            <person name="Shigenobu S."/>
        </authorList>
    </citation>
    <scope>NUCLEOTIDE SEQUENCE [LARGE SCALE GENOMIC DNA]</scope>
</reference>
<evidence type="ECO:0000313" key="1">
    <source>
        <dbReference type="EMBL" id="GFN89578.1"/>
    </source>
</evidence>
<organism evidence="1 2">
    <name type="scientific">Plakobranchus ocellatus</name>
    <dbReference type="NCBI Taxonomy" id="259542"/>
    <lineage>
        <taxon>Eukaryota</taxon>
        <taxon>Metazoa</taxon>
        <taxon>Spiralia</taxon>
        <taxon>Lophotrochozoa</taxon>
        <taxon>Mollusca</taxon>
        <taxon>Gastropoda</taxon>
        <taxon>Heterobranchia</taxon>
        <taxon>Euthyneura</taxon>
        <taxon>Panpulmonata</taxon>
        <taxon>Sacoglossa</taxon>
        <taxon>Placobranchoidea</taxon>
        <taxon>Plakobranchidae</taxon>
        <taxon>Plakobranchus</taxon>
    </lineage>
</organism>